<sequence length="393" mass="44173">MARLCVPGFPFRPSEKVPRFTTRPAFRSFPARRIVYRPTTPTPIRSFEPVFSKPGIRYFPRMKKGSRIPVRVVPAHISRFLARGTLPTVAPVTPSARPNVTPSSSPATEASLACLEERREARQARSRPWAQLRSSIDKQSRQGHLSAHRPCTPHPTRVSRSVTRPQTPVSRSVARPPTPVSRSGAPCGRCPHHCPQPRPQRQPRPRVPASTFAPRSQPPVTRSEAPVTRSVPTVTRSVPPVTRSLPPISEPTVKATRTRAQRVPAQTTSSYAKERRVRFGVTTVVPVSRWIVRQEHVYPAPPLAMGHLQGWDVTPLSESDEAGEDSKFVTYWGSDSYIMLTSNHAKEPCDRYGCAWNTLARIQRKRPHWSPERIFKAWLHIRSNIRKQGGFAL</sequence>
<reference evidence="3" key="1">
    <citation type="submission" date="2005-09" db="EMBL/GenBank/DDBJ databases">
        <title>Annotation of the Aspergillus terreus NIH2624 genome.</title>
        <authorList>
            <person name="Birren B.W."/>
            <person name="Lander E.S."/>
            <person name="Galagan J.E."/>
            <person name="Nusbaum C."/>
            <person name="Devon K."/>
            <person name="Henn M."/>
            <person name="Ma L.-J."/>
            <person name="Jaffe D.B."/>
            <person name="Butler J."/>
            <person name="Alvarez P."/>
            <person name="Gnerre S."/>
            <person name="Grabherr M."/>
            <person name="Kleber M."/>
            <person name="Mauceli E.W."/>
            <person name="Brockman W."/>
            <person name="Rounsley S."/>
            <person name="Young S.K."/>
            <person name="LaButti K."/>
            <person name="Pushparaj V."/>
            <person name="DeCaprio D."/>
            <person name="Crawford M."/>
            <person name="Koehrsen M."/>
            <person name="Engels R."/>
            <person name="Montgomery P."/>
            <person name="Pearson M."/>
            <person name="Howarth C."/>
            <person name="Larson L."/>
            <person name="Luoma S."/>
            <person name="White J."/>
            <person name="Alvarado L."/>
            <person name="Kodira C.D."/>
            <person name="Zeng Q."/>
            <person name="Oleary S."/>
            <person name="Yandava C."/>
            <person name="Denning D.W."/>
            <person name="Nierman W.C."/>
            <person name="Milne T."/>
            <person name="Madden K."/>
        </authorList>
    </citation>
    <scope>NUCLEOTIDE SEQUENCE [LARGE SCALE GENOMIC DNA]</scope>
    <source>
        <strain evidence="3">NIH 2624 / FGSC A1156</strain>
    </source>
</reference>
<dbReference type="RefSeq" id="XP_001213529.1">
    <property type="nucleotide sequence ID" value="XM_001213529.1"/>
</dbReference>
<name>Q0CPN3_ASPTN</name>
<dbReference type="VEuPathDB" id="FungiDB:ATEG_04351"/>
<gene>
    <name evidence="2" type="ORF">ATEG_04351</name>
</gene>
<dbReference type="GeneID" id="4320353"/>
<dbReference type="eggNOG" id="ENOG502RPSD">
    <property type="taxonomic scope" value="Eukaryota"/>
</dbReference>
<dbReference type="OMA" id="RFVFRRN"/>
<feature type="compositionally biased region" description="Polar residues" evidence="1">
    <location>
        <begin position="158"/>
        <end position="170"/>
    </location>
</feature>
<dbReference type="EMBL" id="CH476599">
    <property type="protein sequence ID" value="EAU34798.1"/>
    <property type="molecule type" value="Genomic_DNA"/>
</dbReference>
<evidence type="ECO:0000256" key="1">
    <source>
        <dbReference type="SAM" id="MobiDB-lite"/>
    </source>
</evidence>
<dbReference type="Proteomes" id="UP000007963">
    <property type="component" value="Unassembled WGS sequence"/>
</dbReference>
<feature type="compositionally biased region" description="Pro residues" evidence="1">
    <location>
        <begin position="194"/>
        <end position="206"/>
    </location>
</feature>
<evidence type="ECO:0000313" key="3">
    <source>
        <dbReference type="Proteomes" id="UP000007963"/>
    </source>
</evidence>
<proteinExistence type="predicted"/>
<organism evidence="2 3">
    <name type="scientific">Aspergillus terreus (strain NIH 2624 / FGSC A1156)</name>
    <dbReference type="NCBI Taxonomy" id="341663"/>
    <lineage>
        <taxon>Eukaryota</taxon>
        <taxon>Fungi</taxon>
        <taxon>Dikarya</taxon>
        <taxon>Ascomycota</taxon>
        <taxon>Pezizomycotina</taxon>
        <taxon>Eurotiomycetes</taxon>
        <taxon>Eurotiomycetidae</taxon>
        <taxon>Eurotiales</taxon>
        <taxon>Aspergillaceae</taxon>
        <taxon>Aspergillus</taxon>
        <taxon>Aspergillus subgen. Circumdati</taxon>
    </lineage>
</organism>
<dbReference type="AlphaFoldDB" id="Q0CPN3"/>
<feature type="region of interest" description="Disordered" evidence="1">
    <location>
        <begin position="117"/>
        <end position="269"/>
    </location>
</feature>
<feature type="compositionally biased region" description="Low complexity" evidence="1">
    <location>
        <begin position="226"/>
        <end position="244"/>
    </location>
</feature>
<dbReference type="HOGENOM" id="CLU_054778_0_0_1"/>
<evidence type="ECO:0000313" key="2">
    <source>
        <dbReference type="EMBL" id="EAU34798.1"/>
    </source>
</evidence>
<accession>Q0CPN3</accession>
<protein>
    <submittedName>
        <fullName evidence="2">Uncharacterized protein</fullName>
    </submittedName>
</protein>
<dbReference type="OrthoDB" id="4221626at2759"/>